<feature type="transmembrane region" description="Helical" evidence="1">
    <location>
        <begin position="12"/>
        <end position="36"/>
    </location>
</feature>
<evidence type="ECO:0000256" key="1">
    <source>
        <dbReference type="SAM" id="Phobius"/>
    </source>
</evidence>
<feature type="transmembrane region" description="Helical" evidence="1">
    <location>
        <begin position="84"/>
        <end position="104"/>
    </location>
</feature>
<organism evidence="2 3">
    <name type="scientific">Shimia abyssi</name>
    <dbReference type="NCBI Taxonomy" id="1662395"/>
    <lineage>
        <taxon>Bacteria</taxon>
        <taxon>Pseudomonadati</taxon>
        <taxon>Pseudomonadota</taxon>
        <taxon>Alphaproteobacteria</taxon>
        <taxon>Rhodobacterales</taxon>
        <taxon>Roseobacteraceae</taxon>
    </lineage>
</organism>
<dbReference type="EMBL" id="PYGJ01000011">
    <property type="protein sequence ID" value="PSL18307.1"/>
    <property type="molecule type" value="Genomic_DNA"/>
</dbReference>
<dbReference type="InterPro" id="IPR010266">
    <property type="entry name" value="NnrS"/>
</dbReference>
<feature type="transmembrane region" description="Helical" evidence="1">
    <location>
        <begin position="332"/>
        <end position="350"/>
    </location>
</feature>
<dbReference type="OrthoDB" id="9770040at2"/>
<feature type="transmembrane region" description="Helical" evidence="1">
    <location>
        <begin position="298"/>
        <end position="320"/>
    </location>
</feature>
<feature type="transmembrane region" description="Helical" evidence="1">
    <location>
        <begin position="140"/>
        <end position="160"/>
    </location>
</feature>
<feature type="transmembrane region" description="Helical" evidence="1">
    <location>
        <begin position="267"/>
        <end position="292"/>
    </location>
</feature>
<sequence length="387" mass="41189">MASVIRLFSEGFRIFFFAAGLFGAVLGLVWVGWLALDVRSVVDGMAAPYQWHAHEMVFGYGLAAVGGFFLTAVPSWTGTDAASLWFVILVFGLWALGRAAVWAAPVLPSGLVMTLDLLFVPVLASKILSQLSKRPKPQNMVFLSMLCALWVANLLVHLEWAGITGESATQGLRAGLLCLAGLIALLGGRVTPAFTRNAMKRAGVAEADWPVTPSVLNKATMVLAVGLPWVAIMAPPFWVGSWACLLGTVQLLRMLKWRGLWTVDQPILWSLHLGMAFLALGLILFGLASGGIGSESGAIHVLGLGAIGVMTVAVMSRAALGHTGRPLVAGRSFAFVYGLIALATVLRWLAQSHQSALIGSGLIWSLAMLVFALAVWPIVSQPRLNTP</sequence>
<dbReference type="Proteomes" id="UP000240418">
    <property type="component" value="Unassembled WGS sequence"/>
</dbReference>
<reference evidence="2 3" key="1">
    <citation type="submission" date="2018-03" db="EMBL/GenBank/DDBJ databases">
        <title>Genomic Encyclopedia of Archaeal and Bacterial Type Strains, Phase II (KMG-II): from individual species to whole genera.</title>
        <authorList>
            <person name="Goeker M."/>
        </authorList>
    </citation>
    <scope>NUCLEOTIDE SEQUENCE [LARGE SCALE GENOMIC DNA]</scope>
    <source>
        <strain evidence="2 3">DSM 100673</strain>
    </source>
</reference>
<evidence type="ECO:0000313" key="3">
    <source>
        <dbReference type="Proteomes" id="UP000240418"/>
    </source>
</evidence>
<feature type="transmembrane region" description="Helical" evidence="1">
    <location>
        <begin position="172"/>
        <end position="194"/>
    </location>
</feature>
<feature type="transmembrane region" description="Helical" evidence="1">
    <location>
        <begin position="356"/>
        <end position="379"/>
    </location>
</feature>
<evidence type="ECO:0000313" key="2">
    <source>
        <dbReference type="EMBL" id="PSL18307.1"/>
    </source>
</evidence>
<comment type="caution">
    <text evidence="2">The sequence shown here is derived from an EMBL/GenBank/DDBJ whole genome shotgun (WGS) entry which is preliminary data.</text>
</comment>
<name>A0A2P8F9A9_9RHOB</name>
<protein>
    <submittedName>
        <fullName evidence="2">Uncharacterized protein involved in response to NO</fullName>
    </submittedName>
</protein>
<keyword evidence="1" id="KW-1133">Transmembrane helix</keyword>
<accession>A0A2P8F9A9</accession>
<keyword evidence="1" id="KW-0812">Transmembrane</keyword>
<keyword evidence="3" id="KW-1185">Reference proteome</keyword>
<dbReference type="Pfam" id="PF05940">
    <property type="entry name" value="NnrS"/>
    <property type="match status" value="1"/>
</dbReference>
<dbReference type="AlphaFoldDB" id="A0A2P8F9A9"/>
<dbReference type="RefSeq" id="WP_106609407.1">
    <property type="nucleotide sequence ID" value="NZ_PYGJ01000011.1"/>
</dbReference>
<keyword evidence="1" id="KW-0472">Membrane</keyword>
<proteinExistence type="predicted"/>
<gene>
    <name evidence="2" type="ORF">CLV88_11152</name>
</gene>
<feature type="transmembrane region" description="Helical" evidence="1">
    <location>
        <begin position="110"/>
        <end position="128"/>
    </location>
</feature>
<feature type="transmembrane region" description="Helical" evidence="1">
    <location>
        <begin position="56"/>
        <end position="77"/>
    </location>
</feature>